<evidence type="ECO:0000256" key="2">
    <source>
        <dbReference type="SAM" id="MobiDB-lite"/>
    </source>
</evidence>
<dbReference type="PANTHER" id="PTHR11895">
    <property type="entry name" value="TRANSAMIDASE"/>
    <property type="match status" value="1"/>
</dbReference>
<sequence>MVHVGGTIVGKSTCENQCLSANSFTSASGPVPNPHDITRSAGGSSSGSAVLVATGEVDMAIGGDQGGSIRMPSCWSGCVGLKATFGLVPVTGSLGLEPSFDHLGPMASNVTDVAKLLEVIAGYDDGRDHRQNPHVVIPKYSQLLTGDLAGVKFGYVKEGSRRASDGVKSVMSHVITKLRESGAVVEEVSIPLHAQSDVLMTALIPAYYDCMFENFSQSPGFNELYNVSALRHFKQAMQGSAHDLVPIAKTYPLFREYIRKKDGSQIVARAMNCRPTLRKAYNDVLEKYDALIMPTIPFVAVKLPPLDLTPKEFIDEVGQFKNINTAPFNLTGHPALSLNVGKVQPDDGGTNSLPVGLQIVCKHFEEAKLLDIAYGVEKLMI</sequence>
<dbReference type="InterPro" id="IPR020556">
    <property type="entry name" value="Amidase_CS"/>
</dbReference>
<evidence type="ECO:0000313" key="4">
    <source>
        <dbReference type="EMBL" id="KAF6025113.1"/>
    </source>
</evidence>
<name>A0A7J7JH36_BUGNE</name>
<dbReference type="GO" id="GO:0003824">
    <property type="term" value="F:catalytic activity"/>
    <property type="evidence" value="ECO:0007669"/>
    <property type="project" value="InterPro"/>
</dbReference>
<reference evidence="4" key="1">
    <citation type="submission" date="2020-06" db="EMBL/GenBank/DDBJ databases">
        <title>Draft genome of Bugula neritina, a colonial animal packing powerful symbionts and potential medicines.</title>
        <authorList>
            <person name="Rayko M."/>
        </authorList>
    </citation>
    <scope>NUCLEOTIDE SEQUENCE [LARGE SCALE GENOMIC DNA]</scope>
    <source>
        <strain evidence="4">Kwan_BN1</strain>
    </source>
</reference>
<evidence type="ECO:0000256" key="1">
    <source>
        <dbReference type="ARBA" id="ARBA00009199"/>
    </source>
</evidence>
<dbReference type="InterPro" id="IPR023631">
    <property type="entry name" value="Amidase_dom"/>
</dbReference>
<comment type="caution">
    <text evidence="4">The sequence shown here is derived from an EMBL/GenBank/DDBJ whole genome shotgun (WGS) entry which is preliminary data.</text>
</comment>
<organism evidence="4 5">
    <name type="scientific">Bugula neritina</name>
    <name type="common">Brown bryozoan</name>
    <name type="synonym">Sertularia neritina</name>
    <dbReference type="NCBI Taxonomy" id="10212"/>
    <lineage>
        <taxon>Eukaryota</taxon>
        <taxon>Metazoa</taxon>
        <taxon>Spiralia</taxon>
        <taxon>Lophotrochozoa</taxon>
        <taxon>Bryozoa</taxon>
        <taxon>Gymnolaemata</taxon>
        <taxon>Cheilostomatida</taxon>
        <taxon>Flustrina</taxon>
        <taxon>Buguloidea</taxon>
        <taxon>Bugulidae</taxon>
        <taxon>Bugula</taxon>
    </lineage>
</organism>
<protein>
    <recommendedName>
        <fullName evidence="3">Amidase domain-containing protein</fullName>
    </recommendedName>
</protein>
<dbReference type="EMBL" id="VXIV02002496">
    <property type="protein sequence ID" value="KAF6025113.1"/>
    <property type="molecule type" value="Genomic_DNA"/>
</dbReference>
<dbReference type="SUPFAM" id="SSF75304">
    <property type="entry name" value="Amidase signature (AS) enzymes"/>
    <property type="match status" value="1"/>
</dbReference>
<dbReference type="InterPro" id="IPR000120">
    <property type="entry name" value="Amidase"/>
</dbReference>
<accession>A0A7J7JH36</accession>
<feature type="region of interest" description="Disordered" evidence="2">
    <location>
        <begin position="25"/>
        <end position="44"/>
    </location>
</feature>
<evidence type="ECO:0000259" key="3">
    <source>
        <dbReference type="Pfam" id="PF01425"/>
    </source>
</evidence>
<dbReference type="PANTHER" id="PTHR11895:SF170">
    <property type="entry name" value="AMIDASE"/>
    <property type="match status" value="1"/>
</dbReference>
<dbReference type="OrthoDB" id="421993at2759"/>
<dbReference type="Gene3D" id="3.90.1300.10">
    <property type="entry name" value="Amidase signature (AS) domain"/>
    <property type="match status" value="1"/>
</dbReference>
<dbReference type="AlphaFoldDB" id="A0A7J7JH36"/>
<dbReference type="Pfam" id="PF01425">
    <property type="entry name" value="Amidase"/>
    <property type="match status" value="1"/>
</dbReference>
<dbReference type="Proteomes" id="UP000593567">
    <property type="component" value="Unassembled WGS sequence"/>
</dbReference>
<evidence type="ECO:0000313" key="5">
    <source>
        <dbReference type="Proteomes" id="UP000593567"/>
    </source>
</evidence>
<proteinExistence type="inferred from homology"/>
<feature type="domain" description="Amidase" evidence="3">
    <location>
        <begin position="5"/>
        <end position="370"/>
    </location>
</feature>
<keyword evidence="5" id="KW-1185">Reference proteome</keyword>
<dbReference type="PROSITE" id="PS00571">
    <property type="entry name" value="AMIDASES"/>
    <property type="match status" value="1"/>
</dbReference>
<dbReference type="InterPro" id="IPR036928">
    <property type="entry name" value="AS_sf"/>
</dbReference>
<comment type="similarity">
    <text evidence="1">Belongs to the amidase family.</text>
</comment>
<gene>
    <name evidence="4" type="ORF">EB796_016592</name>
</gene>